<evidence type="ECO:0000256" key="1">
    <source>
        <dbReference type="SAM" id="Phobius"/>
    </source>
</evidence>
<feature type="transmembrane region" description="Helical" evidence="1">
    <location>
        <begin position="102"/>
        <end position="122"/>
    </location>
</feature>
<keyword evidence="1" id="KW-1133">Transmembrane helix</keyword>
<dbReference type="PANTHER" id="PTHR38608:SF3">
    <property type="entry name" value="TNP_DDE_DOM DOMAIN-CONTAINING PROTEIN"/>
    <property type="match status" value="1"/>
</dbReference>
<dbReference type="OrthoDB" id="5798700at2759"/>
<comment type="caution">
    <text evidence="2">The sequence shown here is derived from an EMBL/GenBank/DDBJ whole genome shotgun (WGS) entry which is preliminary data.</text>
</comment>
<dbReference type="EMBL" id="CADEPM010000007">
    <property type="protein sequence ID" value="CAB3408192.1"/>
    <property type="molecule type" value="Genomic_DNA"/>
</dbReference>
<sequence length="124" mass="14001">MINIFNSPIEPSSLDEFADGKSAADEKQQIFDANRRKPKVTYNADGRKIVDGVIEQKVTSNALWSTAITRGVANEWREEATGTLNRARYDAQVFVHRYSTPLLIAANLSLIVMFLYICRVFPFS</sequence>
<gene>
    <name evidence="2" type="ORF">CBOVIS_LOCUS10002</name>
</gene>
<protein>
    <submittedName>
        <fullName evidence="2">Uncharacterized protein</fullName>
    </submittedName>
</protein>
<name>A0A8S1EWT0_9PELO</name>
<keyword evidence="1" id="KW-0472">Membrane</keyword>
<organism evidence="2 3">
    <name type="scientific">Caenorhabditis bovis</name>
    <dbReference type="NCBI Taxonomy" id="2654633"/>
    <lineage>
        <taxon>Eukaryota</taxon>
        <taxon>Metazoa</taxon>
        <taxon>Ecdysozoa</taxon>
        <taxon>Nematoda</taxon>
        <taxon>Chromadorea</taxon>
        <taxon>Rhabditida</taxon>
        <taxon>Rhabditina</taxon>
        <taxon>Rhabditomorpha</taxon>
        <taxon>Rhabditoidea</taxon>
        <taxon>Rhabditidae</taxon>
        <taxon>Peloderinae</taxon>
        <taxon>Caenorhabditis</taxon>
    </lineage>
</organism>
<evidence type="ECO:0000313" key="2">
    <source>
        <dbReference type="EMBL" id="CAB3408192.1"/>
    </source>
</evidence>
<evidence type="ECO:0000313" key="3">
    <source>
        <dbReference type="Proteomes" id="UP000494206"/>
    </source>
</evidence>
<keyword evidence="1" id="KW-0812">Transmembrane</keyword>
<keyword evidence="3" id="KW-1185">Reference proteome</keyword>
<reference evidence="2 3" key="1">
    <citation type="submission" date="2020-04" db="EMBL/GenBank/DDBJ databases">
        <authorList>
            <person name="Laetsch R D."/>
            <person name="Stevens L."/>
            <person name="Kumar S."/>
            <person name="Blaxter L. M."/>
        </authorList>
    </citation>
    <scope>NUCLEOTIDE SEQUENCE [LARGE SCALE GENOMIC DNA]</scope>
</reference>
<accession>A0A8S1EWT0</accession>
<dbReference type="PANTHER" id="PTHR38608">
    <property type="entry name" value="PROTEIN CBG07207"/>
    <property type="match status" value="1"/>
</dbReference>
<proteinExistence type="predicted"/>
<dbReference type="AlphaFoldDB" id="A0A8S1EWT0"/>
<dbReference type="Proteomes" id="UP000494206">
    <property type="component" value="Unassembled WGS sequence"/>
</dbReference>